<dbReference type="RefSeq" id="WP_338753688.1">
    <property type="nucleotide sequence ID" value="NZ_CP147404.1"/>
</dbReference>
<dbReference type="Proteomes" id="UP001387364">
    <property type="component" value="Chromosome"/>
</dbReference>
<organism evidence="2 3">
    <name type="scientific">Bacillus kandeliae</name>
    <dbReference type="NCBI Taxonomy" id="3129297"/>
    <lineage>
        <taxon>Bacteria</taxon>
        <taxon>Bacillati</taxon>
        <taxon>Bacillota</taxon>
        <taxon>Bacilli</taxon>
        <taxon>Bacillales</taxon>
        <taxon>Bacillaceae</taxon>
        <taxon>Bacillus</taxon>
    </lineage>
</organism>
<dbReference type="EMBL" id="CP147404">
    <property type="protein sequence ID" value="WXB94091.1"/>
    <property type="molecule type" value="Genomic_DNA"/>
</dbReference>
<proteinExistence type="predicted"/>
<name>A0ABZ2N8L6_9BACI</name>
<gene>
    <name evidence="2" type="ORF">WDJ61_05540</name>
</gene>
<feature type="region of interest" description="Disordered" evidence="1">
    <location>
        <begin position="167"/>
        <end position="191"/>
    </location>
</feature>
<accession>A0ABZ2N8L6</accession>
<keyword evidence="3" id="KW-1185">Reference proteome</keyword>
<evidence type="ECO:0000256" key="1">
    <source>
        <dbReference type="SAM" id="MobiDB-lite"/>
    </source>
</evidence>
<evidence type="ECO:0000313" key="2">
    <source>
        <dbReference type="EMBL" id="WXB94091.1"/>
    </source>
</evidence>
<evidence type="ECO:0008006" key="4">
    <source>
        <dbReference type="Google" id="ProtNLM"/>
    </source>
</evidence>
<reference evidence="2 3" key="1">
    <citation type="submission" date="2024-02" db="EMBL/GenBank/DDBJ databases">
        <title>Seven novel Bacillus-like species.</title>
        <authorList>
            <person name="Liu G."/>
        </authorList>
    </citation>
    <scope>NUCLEOTIDE SEQUENCE [LARGE SCALE GENOMIC DNA]</scope>
    <source>
        <strain evidence="2 3">FJAT-52991</strain>
    </source>
</reference>
<evidence type="ECO:0000313" key="3">
    <source>
        <dbReference type="Proteomes" id="UP001387364"/>
    </source>
</evidence>
<sequence length="191" mass="22082">MNPNYDIETAISKLESKFKQLQLHINHIHQIEEQFSSMQDIKQLLQQIQQQTNTPIIIHHSFSNTQPTLLNEQIEQSQLKLSQLESYAVQIIHSMSLIQKQLKLLEKEMNQLNTALSSSPSEGSIVYQEFNIDKLYLDKYELTNNLGQLGIKELSGALHIGASHGNMPNFEEMTDKQKQQLQKLKQLKKEK</sequence>
<protein>
    <recommendedName>
        <fullName evidence="4">LXG domain-containing protein</fullName>
    </recommendedName>
</protein>